<evidence type="ECO:0000313" key="1">
    <source>
        <dbReference type="EMBL" id="MST87772.1"/>
    </source>
</evidence>
<dbReference type="EMBL" id="VUMX01000033">
    <property type="protein sequence ID" value="MST87772.1"/>
    <property type="molecule type" value="Genomic_DNA"/>
</dbReference>
<comment type="caution">
    <text evidence="1">The sequence shown here is derived from an EMBL/GenBank/DDBJ whole genome shotgun (WGS) entry which is preliminary data.</text>
</comment>
<dbReference type="Proteomes" id="UP000438120">
    <property type="component" value="Unassembled WGS sequence"/>
</dbReference>
<dbReference type="RefSeq" id="WP_154549384.1">
    <property type="nucleotide sequence ID" value="NZ_VUMX01000033.1"/>
</dbReference>
<evidence type="ECO:0000313" key="2">
    <source>
        <dbReference type="Proteomes" id="UP000438120"/>
    </source>
</evidence>
<proteinExistence type="predicted"/>
<dbReference type="SUPFAM" id="SSF53850">
    <property type="entry name" value="Periplasmic binding protein-like II"/>
    <property type="match status" value="1"/>
</dbReference>
<keyword evidence="2" id="KW-1185">Reference proteome</keyword>
<gene>
    <name evidence="1" type="ORF">FYJ62_09165</name>
</gene>
<protein>
    <submittedName>
        <fullName evidence="1">Uncharacterized protein</fullName>
    </submittedName>
</protein>
<accession>A0A6A8MGC9</accession>
<dbReference type="OrthoDB" id="119203at2"/>
<reference evidence="1 2" key="1">
    <citation type="submission" date="2019-08" db="EMBL/GenBank/DDBJ databases">
        <title>In-depth cultivation of the pig gut microbiome towards novel bacterial diversity and tailored functional studies.</title>
        <authorList>
            <person name="Wylensek D."/>
            <person name="Hitch T.C.A."/>
            <person name="Clavel T."/>
        </authorList>
    </citation>
    <scope>NUCLEOTIDE SEQUENCE [LARGE SCALE GENOMIC DNA]</scope>
    <source>
        <strain evidence="1 2">Bifido-178-WT-2B</strain>
    </source>
</reference>
<organism evidence="1 2">
    <name type="scientific">Lactobacillus porci</name>
    <dbReference type="NCBI Taxonomy" id="2012477"/>
    <lineage>
        <taxon>Bacteria</taxon>
        <taxon>Bacillati</taxon>
        <taxon>Bacillota</taxon>
        <taxon>Bacilli</taxon>
        <taxon>Lactobacillales</taxon>
        <taxon>Lactobacillaceae</taxon>
        <taxon>Lactobacillus</taxon>
    </lineage>
</organism>
<dbReference type="AlphaFoldDB" id="A0A6A8MGC9"/>
<sequence length="100" mass="11174">MDNNWCPPEQLKLQEKIRKGVDDLDISYVNDVEIVNLMVKAGLGITVMPSFVAIENCCELKAVRLAYSAGLNYGLVCRKEEHDPLVLSFCHTMQEEAAGM</sequence>
<name>A0A6A8MGC9_9LACO</name>